<sequence>MSSENSVSPEQHTETQDPFIWLEGIREQPALEWAQQQNDLTVSQFANGNDFERIRHQVLSGLNSPAQIPGIHKCGNQWYNFWQDEKNPRGLLRRTTLDEYRKAEPAWETVLDIDALGKAEDQEWVYHGIQVLKPDYQRALLHLSPDGGDASAIREFDLQTLSFVTDGFNLASAKSRVCWIDRDRLFVSTDFGAGSMTASGYPRLTKIWQRGTPLSAAQTQFSAEHDDMMVVGYHSDSQGYKRNFVVRVIDFYRRETFLLDAQNTLHKVDLPQDAKSSWWREWLLVQPASQWDVDGQSFPSGALLAIKFDDFMAGSRQMTTLFIPGETTALSDYSMTRDFLILSISEDVVNRLEILTPQRDDWLREPFGNAPAMSNISAHGVDDDSNDYMMTVSSFLQPTTLYLGNLDRKDLPAEILKQDPAHFDASGYTVSQHFAHSDDGTRVPYFVVAKKDLVYDGQNPTLLYGYGGFEVSLEPYYLGVSGPAWLDRGGVFVLANIRGGGEYGPRWHQAALKDKRLRAYEDFAAVGKALANSNITSAQHLAAQGGSNGGLLVGNMLTLYPELFAAIVCEVPLLDMQRYTQISAGASWIAEYGDPQKPEEWAFIQDFSPYHNIDATKKYPPVLFTTATSDDRVGPGHARKMAAKMQALGLPEVWFYENTEGGHSAAADKAQSAFKRAMVSEFLLRFTGQSCR</sequence>
<keyword evidence="2" id="KW-0378">Hydrolase</keyword>
<dbReference type="Proteomes" id="UP000627464">
    <property type="component" value="Unassembled WGS sequence"/>
</dbReference>
<evidence type="ECO:0000256" key="1">
    <source>
        <dbReference type="ARBA" id="ARBA00022670"/>
    </source>
</evidence>
<dbReference type="PANTHER" id="PTHR42881">
    <property type="entry name" value="PROLYL ENDOPEPTIDASE"/>
    <property type="match status" value="1"/>
</dbReference>
<dbReference type="SUPFAM" id="SSF53474">
    <property type="entry name" value="alpha/beta-Hydrolases"/>
    <property type="match status" value="1"/>
</dbReference>
<dbReference type="Pfam" id="PF00326">
    <property type="entry name" value="Peptidase_S9"/>
    <property type="match status" value="1"/>
</dbReference>
<evidence type="ECO:0000259" key="4">
    <source>
        <dbReference type="Pfam" id="PF00326"/>
    </source>
</evidence>
<accession>A0ABQ1FVZ6</accession>
<proteinExistence type="predicted"/>
<dbReference type="InterPro" id="IPR029058">
    <property type="entry name" value="AB_hydrolase_fold"/>
</dbReference>
<evidence type="ECO:0000256" key="3">
    <source>
        <dbReference type="ARBA" id="ARBA00022825"/>
    </source>
</evidence>
<dbReference type="InterPro" id="IPR002470">
    <property type="entry name" value="Peptidase_S9A"/>
</dbReference>
<dbReference type="SUPFAM" id="SSF50993">
    <property type="entry name" value="Peptidase/esterase 'gauge' domain"/>
    <property type="match status" value="1"/>
</dbReference>
<dbReference type="PANTHER" id="PTHR42881:SF13">
    <property type="entry name" value="PROLYL ENDOPEPTIDASE"/>
    <property type="match status" value="1"/>
</dbReference>
<keyword evidence="7" id="KW-1185">Reference proteome</keyword>
<dbReference type="InterPro" id="IPR023302">
    <property type="entry name" value="Pept_S9A_N"/>
</dbReference>
<dbReference type="Pfam" id="PF02897">
    <property type="entry name" value="Peptidase_S9_N"/>
    <property type="match status" value="1"/>
</dbReference>
<dbReference type="PRINTS" id="PR00862">
    <property type="entry name" value="PROLIGOPTASE"/>
</dbReference>
<keyword evidence="1" id="KW-0645">Protease</keyword>
<organism evidence="6 7">
    <name type="scientific">Hafnia psychrotolerans</name>
    <dbReference type="NCBI Taxonomy" id="1477018"/>
    <lineage>
        <taxon>Bacteria</taxon>
        <taxon>Pseudomonadati</taxon>
        <taxon>Pseudomonadota</taxon>
        <taxon>Gammaproteobacteria</taxon>
        <taxon>Enterobacterales</taxon>
        <taxon>Hafniaceae</taxon>
        <taxon>Hafnia</taxon>
    </lineage>
</organism>
<dbReference type="InterPro" id="IPR051167">
    <property type="entry name" value="Prolyl_oligopep/macrocyclase"/>
</dbReference>
<dbReference type="RefSeq" id="WP_188469486.1">
    <property type="nucleotide sequence ID" value="NZ_BMFZ01000001.1"/>
</dbReference>
<dbReference type="InterPro" id="IPR001375">
    <property type="entry name" value="Peptidase_S9_cat"/>
</dbReference>
<evidence type="ECO:0000313" key="7">
    <source>
        <dbReference type="Proteomes" id="UP000627464"/>
    </source>
</evidence>
<dbReference type="Gene3D" id="3.40.50.1820">
    <property type="entry name" value="alpha/beta hydrolase"/>
    <property type="match status" value="1"/>
</dbReference>
<evidence type="ECO:0000256" key="2">
    <source>
        <dbReference type="ARBA" id="ARBA00022801"/>
    </source>
</evidence>
<evidence type="ECO:0000259" key="5">
    <source>
        <dbReference type="Pfam" id="PF02897"/>
    </source>
</evidence>
<protein>
    <submittedName>
        <fullName evidence="6">Prolyl oligopeptidase</fullName>
    </submittedName>
</protein>
<keyword evidence="3" id="KW-0720">Serine protease</keyword>
<dbReference type="Gene3D" id="2.130.10.120">
    <property type="entry name" value="Prolyl oligopeptidase, N-terminal domain"/>
    <property type="match status" value="1"/>
</dbReference>
<gene>
    <name evidence="6" type="ORF">GCM10011328_01740</name>
</gene>
<dbReference type="EMBL" id="BMFZ01000001">
    <property type="protein sequence ID" value="GGA30815.1"/>
    <property type="molecule type" value="Genomic_DNA"/>
</dbReference>
<name>A0ABQ1FVZ6_9GAMM</name>
<evidence type="ECO:0000313" key="6">
    <source>
        <dbReference type="EMBL" id="GGA30815.1"/>
    </source>
</evidence>
<reference evidence="7" key="1">
    <citation type="journal article" date="2019" name="Int. J. Syst. Evol. Microbiol.">
        <title>The Global Catalogue of Microorganisms (GCM) 10K type strain sequencing project: providing services to taxonomists for standard genome sequencing and annotation.</title>
        <authorList>
            <consortium name="The Broad Institute Genomics Platform"/>
            <consortium name="The Broad Institute Genome Sequencing Center for Infectious Disease"/>
            <person name="Wu L."/>
            <person name="Ma J."/>
        </authorList>
    </citation>
    <scope>NUCLEOTIDE SEQUENCE [LARGE SCALE GENOMIC DNA]</scope>
    <source>
        <strain evidence="7">CGMCC 1.12806</strain>
    </source>
</reference>
<feature type="domain" description="Peptidase S9A N-terminal" evidence="5">
    <location>
        <begin position="10"/>
        <end position="408"/>
    </location>
</feature>
<comment type="caution">
    <text evidence="6">The sequence shown here is derived from an EMBL/GenBank/DDBJ whole genome shotgun (WGS) entry which is preliminary data.</text>
</comment>
<feature type="domain" description="Peptidase S9 prolyl oligopeptidase catalytic" evidence="4">
    <location>
        <begin position="484"/>
        <end position="686"/>
    </location>
</feature>